<evidence type="ECO:0000256" key="6">
    <source>
        <dbReference type="RuleBase" id="RU361277"/>
    </source>
</evidence>
<evidence type="ECO:0000313" key="9">
    <source>
        <dbReference type="EMBL" id="MBP2412631.1"/>
    </source>
</evidence>
<comment type="cofactor">
    <cofactor evidence="1 6">
        <name>Zn(2+)</name>
        <dbReference type="ChEBI" id="CHEBI:29105"/>
    </cofactor>
</comment>
<dbReference type="CDD" id="cd05285">
    <property type="entry name" value="sorbitol_DH"/>
    <property type="match status" value="1"/>
</dbReference>
<evidence type="ECO:0000256" key="3">
    <source>
        <dbReference type="ARBA" id="ARBA00022723"/>
    </source>
</evidence>
<dbReference type="InterPro" id="IPR036291">
    <property type="entry name" value="NAD(P)-bd_dom_sf"/>
</dbReference>
<feature type="domain" description="Enoyl reductase (ER)" evidence="8">
    <location>
        <begin position="40"/>
        <end position="359"/>
    </location>
</feature>
<dbReference type="SUPFAM" id="SSF51735">
    <property type="entry name" value="NAD(P)-binding Rossmann-fold domains"/>
    <property type="match status" value="1"/>
</dbReference>
<dbReference type="RefSeq" id="WP_342591178.1">
    <property type="nucleotide sequence ID" value="NZ_JAGIOI010000001.1"/>
</dbReference>
<keyword evidence="5 9" id="KW-0560">Oxidoreductase</keyword>
<evidence type="ECO:0000256" key="7">
    <source>
        <dbReference type="SAM" id="MobiDB-lite"/>
    </source>
</evidence>
<dbReference type="Gene3D" id="3.90.180.10">
    <property type="entry name" value="Medium-chain alcohol dehydrogenases, catalytic domain"/>
    <property type="match status" value="1"/>
</dbReference>
<dbReference type="InterPro" id="IPR020843">
    <property type="entry name" value="ER"/>
</dbReference>
<dbReference type="Proteomes" id="UP000711614">
    <property type="component" value="Unassembled WGS sequence"/>
</dbReference>
<evidence type="ECO:0000256" key="1">
    <source>
        <dbReference type="ARBA" id="ARBA00001947"/>
    </source>
</evidence>
<dbReference type="PROSITE" id="PS00059">
    <property type="entry name" value="ADH_ZINC"/>
    <property type="match status" value="1"/>
</dbReference>
<dbReference type="InterPro" id="IPR011032">
    <property type="entry name" value="GroES-like_sf"/>
</dbReference>
<dbReference type="EMBL" id="JAGIOI010000001">
    <property type="protein sequence ID" value="MBP2412631.1"/>
    <property type="molecule type" value="Genomic_DNA"/>
</dbReference>
<proteinExistence type="inferred from homology"/>
<evidence type="ECO:0000256" key="4">
    <source>
        <dbReference type="ARBA" id="ARBA00022833"/>
    </source>
</evidence>
<dbReference type="PANTHER" id="PTHR43161">
    <property type="entry name" value="SORBITOL DEHYDROGENASE"/>
    <property type="match status" value="1"/>
</dbReference>
<evidence type="ECO:0000256" key="5">
    <source>
        <dbReference type="ARBA" id="ARBA00023002"/>
    </source>
</evidence>
<dbReference type="GO" id="GO:0003939">
    <property type="term" value="F:L-iditol 2-dehydrogenase (NAD+) activity"/>
    <property type="evidence" value="ECO:0007669"/>
    <property type="project" value="UniProtKB-EC"/>
</dbReference>
<comment type="similarity">
    <text evidence="2 6">Belongs to the zinc-containing alcohol dehydrogenase family.</text>
</comment>
<sequence>MATQATSIPEASAGTMLNSPTAPAPAVPDTMTASVLVRQGELRTEQRPVPAPGPGEVLVRITSVGVCGSDTHYFTHGRIGSFVVDSPLVLGHEPAGVVVALGPGVTDREAGQRVSLEPGIPDPLSRQSLAGCYNLDPGVRFFATPPIDGVFSEYAVHPAAFCHPVPDSVSDDAAALLEPLSVALAARAAGKVQLGDKVLVAGAGPIGLLISKVAQLAGATVTLTDVRAERLEIAEAYGAAQTFTAANQPPVVPEFDVFIDASGAERAILGGLERLAPRGRAVLVGMGADTVALPVPLLQGRELTITGTFRYANTWPTAIELAASGQVDLDGLVTSTHGLADVEAALTAGATPGALKAMVHP</sequence>
<dbReference type="InterPro" id="IPR045306">
    <property type="entry name" value="SDH-like"/>
</dbReference>
<dbReference type="Pfam" id="PF08240">
    <property type="entry name" value="ADH_N"/>
    <property type="match status" value="1"/>
</dbReference>
<reference evidence="9 10" key="1">
    <citation type="submission" date="2021-03" db="EMBL/GenBank/DDBJ databases">
        <title>Sequencing the genomes of 1000 actinobacteria strains.</title>
        <authorList>
            <person name="Klenk H.-P."/>
        </authorList>
    </citation>
    <scope>NUCLEOTIDE SEQUENCE [LARGE SCALE GENOMIC DNA]</scope>
    <source>
        <strain evidence="9 10">DSM 16005</strain>
    </source>
</reference>
<dbReference type="EC" id="1.1.1.14" evidence="9"/>
<organism evidence="9 10">
    <name type="scientific">Arthrobacter stackebrandtii</name>
    <dbReference type="NCBI Taxonomy" id="272161"/>
    <lineage>
        <taxon>Bacteria</taxon>
        <taxon>Bacillati</taxon>
        <taxon>Actinomycetota</taxon>
        <taxon>Actinomycetes</taxon>
        <taxon>Micrococcales</taxon>
        <taxon>Micrococcaceae</taxon>
        <taxon>Arthrobacter</taxon>
    </lineage>
</organism>
<dbReference type="SMART" id="SM00829">
    <property type="entry name" value="PKS_ER"/>
    <property type="match status" value="1"/>
</dbReference>
<gene>
    <name evidence="9" type="ORF">JOF48_001430</name>
</gene>
<accession>A0ABS4YV03</accession>
<protein>
    <submittedName>
        <fullName evidence="9">L-iditol 2-dehydrogenase</fullName>
        <ecNumber evidence="9">1.1.1.14</ecNumber>
    </submittedName>
</protein>
<evidence type="ECO:0000256" key="2">
    <source>
        <dbReference type="ARBA" id="ARBA00008072"/>
    </source>
</evidence>
<dbReference type="PANTHER" id="PTHR43161:SF9">
    <property type="entry name" value="SORBITOL DEHYDROGENASE"/>
    <property type="match status" value="1"/>
</dbReference>
<dbReference type="InterPro" id="IPR002328">
    <property type="entry name" value="ADH_Zn_CS"/>
</dbReference>
<name>A0ABS4YV03_9MICC</name>
<keyword evidence="3 6" id="KW-0479">Metal-binding</keyword>
<dbReference type="InterPro" id="IPR013154">
    <property type="entry name" value="ADH-like_N"/>
</dbReference>
<evidence type="ECO:0000313" key="10">
    <source>
        <dbReference type="Proteomes" id="UP000711614"/>
    </source>
</evidence>
<keyword evidence="10" id="KW-1185">Reference proteome</keyword>
<evidence type="ECO:0000259" key="8">
    <source>
        <dbReference type="SMART" id="SM00829"/>
    </source>
</evidence>
<dbReference type="InterPro" id="IPR013149">
    <property type="entry name" value="ADH-like_C"/>
</dbReference>
<dbReference type="Gene3D" id="3.40.50.720">
    <property type="entry name" value="NAD(P)-binding Rossmann-like Domain"/>
    <property type="match status" value="1"/>
</dbReference>
<feature type="region of interest" description="Disordered" evidence="7">
    <location>
        <begin position="1"/>
        <end position="28"/>
    </location>
</feature>
<feature type="compositionally biased region" description="Polar residues" evidence="7">
    <location>
        <begin position="1"/>
        <end position="21"/>
    </location>
</feature>
<dbReference type="Pfam" id="PF00107">
    <property type="entry name" value="ADH_zinc_N"/>
    <property type="match status" value="1"/>
</dbReference>
<keyword evidence="4 6" id="KW-0862">Zinc</keyword>
<dbReference type="SUPFAM" id="SSF50129">
    <property type="entry name" value="GroES-like"/>
    <property type="match status" value="1"/>
</dbReference>
<comment type="caution">
    <text evidence="9">The sequence shown here is derived from an EMBL/GenBank/DDBJ whole genome shotgun (WGS) entry which is preliminary data.</text>
</comment>